<dbReference type="PATRIC" id="fig|742726.3.peg.2313"/>
<dbReference type="Proteomes" id="UP000006044">
    <property type="component" value="Unassembled WGS sequence"/>
</dbReference>
<dbReference type="AlphaFoldDB" id="K0WU93"/>
<dbReference type="Pfam" id="PF13568">
    <property type="entry name" value="OMP_b-brl_2"/>
    <property type="match status" value="1"/>
</dbReference>
<evidence type="ECO:0000259" key="2">
    <source>
        <dbReference type="Pfam" id="PF13568"/>
    </source>
</evidence>
<evidence type="ECO:0000313" key="3">
    <source>
        <dbReference type="EMBL" id="EJZ62862.1"/>
    </source>
</evidence>
<dbReference type="EMBL" id="ADLE01000015">
    <property type="protein sequence ID" value="EJZ62862.1"/>
    <property type="molecule type" value="Genomic_DNA"/>
</dbReference>
<accession>K0WU93</accession>
<name>K0WU93_9BACT</name>
<dbReference type="eggNOG" id="ENOG502Z7U1">
    <property type="taxonomic scope" value="Bacteria"/>
</dbReference>
<organism evidence="3 4">
    <name type="scientific">Barnesiella intestinihominis YIT 11860</name>
    <dbReference type="NCBI Taxonomy" id="742726"/>
    <lineage>
        <taxon>Bacteria</taxon>
        <taxon>Pseudomonadati</taxon>
        <taxon>Bacteroidota</taxon>
        <taxon>Bacteroidia</taxon>
        <taxon>Bacteroidales</taxon>
        <taxon>Barnesiellaceae</taxon>
        <taxon>Barnesiella</taxon>
    </lineage>
</organism>
<keyword evidence="1" id="KW-0472">Membrane</keyword>
<comment type="caution">
    <text evidence="3">The sequence shown here is derived from an EMBL/GenBank/DDBJ whole genome shotgun (WGS) entry which is preliminary data.</text>
</comment>
<proteinExistence type="predicted"/>
<dbReference type="HOGENOM" id="CLU_082712_0_0_10"/>
<reference evidence="3 4" key="1">
    <citation type="submission" date="2012-08" db="EMBL/GenBank/DDBJ databases">
        <title>The Genome Sequence of Barnesiella intestinihominis YIT 11860.</title>
        <authorList>
            <consortium name="The Broad Institute Genome Sequencing Platform"/>
            <person name="Earl A."/>
            <person name="Ward D."/>
            <person name="Feldgarden M."/>
            <person name="Gevers D."/>
            <person name="Morotomi M."/>
            <person name="Walker B."/>
            <person name="Young S.K."/>
            <person name="Zeng Q."/>
            <person name="Gargeya S."/>
            <person name="Fitzgerald M."/>
            <person name="Haas B."/>
            <person name="Abouelleil A."/>
            <person name="Alvarado L."/>
            <person name="Arachchi H.M."/>
            <person name="Berlin A.M."/>
            <person name="Chapman S.B."/>
            <person name="Goldberg J."/>
            <person name="Griggs A."/>
            <person name="Gujja S."/>
            <person name="Hansen M."/>
            <person name="Howarth C."/>
            <person name="Imamovic A."/>
            <person name="Larimer J."/>
            <person name="McCowen C."/>
            <person name="Montmayeur A."/>
            <person name="Murphy C."/>
            <person name="Neiman D."/>
            <person name="Pearson M."/>
            <person name="Priest M."/>
            <person name="Roberts A."/>
            <person name="Saif S."/>
            <person name="Shea T."/>
            <person name="Sisk P."/>
            <person name="Sykes S."/>
            <person name="Wortman J."/>
            <person name="Nusbaum C."/>
            <person name="Birren B."/>
        </authorList>
    </citation>
    <scope>NUCLEOTIDE SEQUENCE [LARGE SCALE GENOMIC DNA]</scope>
    <source>
        <strain evidence="3 4">YIT 11860</strain>
    </source>
</reference>
<feature type="domain" description="Outer membrane protein beta-barrel" evidence="2">
    <location>
        <begin position="74"/>
        <end position="246"/>
    </location>
</feature>
<feature type="transmembrane region" description="Helical" evidence="1">
    <location>
        <begin position="44"/>
        <end position="61"/>
    </location>
</feature>
<gene>
    <name evidence="3" type="ORF">HMPREF9448_02214</name>
</gene>
<dbReference type="InterPro" id="IPR025665">
    <property type="entry name" value="Beta-barrel_OMP_2"/>
</dbReference>
<keyword evidence="1" id="KW-1133">Transmembrane helix</keyword>
<keyword evidence="4" id="KW-1185">Reference proteome</keyword>
<dbReference type="STRING" id="742726.HMPREF9448_02214"/>
<keyword evidence="1" id="KW-0812">Transmembrane</keyword>
<sequence length="279" mass="32149">MCVKYNSCGTIYRLFFRLINSYRTMNRGSDIQGKVLHGFTVRRYVGRLYVFVACIALLWPVCVCAQPRKVQNLPYADHKLLHLGFSIGTHVQDMKFVHSGFVTDGGESWYMDIPDFSPGFNVNLMADLYLCPHLNLRFSPGIFFGNKVVKFRETATQEYRTQDIKSNYIVVPLELKFSALRCNNFRPYLIGGVMGTADVSKKRNDLLKLNTFDGYLTIGLGCDFYLPYFKLIPELKFCFGLTDVINRKRNDLRDLADIKFTQSLKKATSNMVILSFYFE</sequence>
<protein>
    <recommendedName>
        <fullName evidence="2">Outer membrane protein beta-barrel domain-containing protein</fullName>
    </recommendedName>
</protein>
<evidence type="ECO:0000313" key="4">
    <source>
        <dbReference type="Proteomes" id="UP000006044"/>
    </source>
</evidence>
<evidence type="ECO:0000256" key="1">
    <source>
        <dbReference type="SAM" id="Phobius"/>
    </source>
</evidence>